<dbReference type="InterPro" id="IPR038299">
    <property type="entry name" value="DAO_C_sf"/>
</dbReference>
<evidence type="ECO:0000256" key="8">
    <source>
        <dbReference type="ARBA" id="ARBA00022827"/>
    </source>
</evidence>
<dbReference type="InterPro" id="IPR000447">
    <property type="entry name" value="G3P_DH_FAD-dep"/>
</dbReference>
<comment type="subcellular location">
    <subcellularLocation>
        <location evidence="2">Mitochondrion</location>
    </subcellularLocation>
</comment>
<feature type="transmembrane region" description="Helical" evidence="14">
    <location>
        <begin position="12"/>
        <end position="31"/>
    </location>
</feature>
<dbReference type="Proteomes" id="UP000027222">
    <property type="component" value="Unassembled WGS sequence"/>
</dbReference>
<keyword evidence="14" id="KW-0472">Membrane</keyword>
<evidence type="ECO:0000259" key="15">
    <source>
        <dbReference type="Pfam" id="PF01266"/>
    </source>
</evidence>
<gene>
    <name evidence="17" type="ORF">GALMADRAFT_57232</name>
</gene>
<evidence type="ECO:0000259" key="16">
    <source>
        <dbReference type="Pfam" id="PF16901"/>
    </source>
</evidence>
<dbReference type="SUPFAM" id="SSF54373">
    <property type="entry name" value="FAD-linked reductases, C-terminal domain"/>
    <property type="match status" value="1"/>
</dbReference>
<keyword evidence="7" id="KW-0677">Repeat</keyword>
<name>A0A067TTE2_GALM3</name>
<sequence length="761" mass="84545">MAILRKVFSRRTLAYATGGTALFFGGGYWYLNSGPAYPVPTMTTRRPPPPWTPPSRAEMLKQLKASGAITTLTTGNRPVEGEEFDLLIVGGGATGAGCAVDAASRGLKVALVERDDFSSGTSSKSTKLVHGGVRYLQKAVMELDYDQYKLVREALHERRTFLHTAPYLSAMLPIMLPIYKYWQVPYYWAGCKMYDVLAGKENMESSYVMSKGKALETFPMLNSDGLVGALVYYDGQHNDSRMNMALIMTAVKLGAVVANYCEVTQLHKDANGKLNGAKVKDNLTGQEWNVRAKGVINATGPFTDALLSLDNPHHEAIVQPSSGVHITLPNYYSPRKMGLLDPSTSDGRVIFFLPWQGNTIAGTTDTPARVTRDPQASEEDIRWVLEEVRRYLSPDIKVRRGDVLSAWSGLRPLVRDPSAEKTEGLVRNHMINVSPSGLLTIAGGKWTTYRAMAEETVDAAIKTFGLKPKNECVTRTLRLVGSDGWSRNMFIGLIQTYGLESVVAKHLSENYGDRAWTVCSLAEPTGETWPLYGKRLAPQYPFISAEVRYAIRHEYAQTAIDVLARRTRLSFLNARAALDALPQVIDIMSEELGWSLSERERQIDRAVVFLTSMGLSPAVAAAHRPQPIPRSATEKVESYLWKACVGFLNLFRTRSAEVPETFGPGRSKFEAGEVAALRNAFVTRNGEEKVRVDQILDILKDIPGYSEISKISKKELDYVLDEAGLHDHADFNFDEFLEASDLFFMRRSLCQRHASHRYPGT</sequence>
<comment type="cofactor">
    <cofactor evidence="1 13">
        <name>FAD</name>
        <dbReference type="ChEBI" id="CHEBI:57692"/>
    </cofactor>
</comment>
<dbReference type="GO" id="GO:0046872">
    <property type="term" value="F:metal ion binding"/>
    <property type="evidence" value="ECO:0007669"/>
    <property type="project" value="UniProtKB-KW"/>
</dbReference>
<dbReference type="Gene3D" id="1.10.8.870">
    <property type="entry name" value="Alpha-glycerophosphate oxidase, cap domain"/>
    <property type="match status" value="1"/>
</dbReference>
<proteinExistence type="inferred from homology"/>
<comment type="similarity">
    <text evidence="3 13">Belongs to the FAD-dependent glycerol-3-phosphate dehydrogenase family.</text>
</comment>
<keyword evidence="8" id="KW-0274">FAD</keyword>
<keyword evidence="9" id="KW-0106">Calcium</keyword>
<comment type="catalytic activity">
    <reaction evidence="13">
        <text>a quinone + sn-glycerol 3-phosphate = dihydroxyacetone phosphate + a quinol</text>
        <dbReference type="Rhea" id="RHEA:18977"/>
        <dbReference type="ChEBI" id="CHEBI:24646"/>
        <dbReference type="ChEBI" id="CHEBI:57597"/>
        <dbReference type="ChEBI" id="CHEBI:57642"/>
        <dbReference type="ChEBI" id="CHEBI:132124"/>
        <dbReference type="EC" id="1.1.5.3"/>
    </reaction>
</comment>
<evidence type="ECO:0000256" key="11">
    <source>
        <dbReference type="ARBA" id="ARBA00023002"/>
    </source>
</evidence>
<dbReference type="Pfam" id="PF16901">
    <property type="entry name" value="DAO_C"/>
    <property type="match status" value="1"/>
</dbReference>
<reference evidence="18" key="1">
    <citation type="journal article" date="2014" name="Proc. Natl. Acad. Sci. U.S.A.">
        <title>Extensive sampling of basidiomycete genomes demonstrates inadequacy of the white-rot/brown-rot paradigm for wood decay fungi.</title>
        <authorList>
            <person name="Riley R."/>
            <person name="Salamov A.A."/>
            <person name="Brown D.W."/>
            <person name="Nagy L.G."/>
            <person name="Floudas D."/>
            <person name="Held B.W."/>
            <person name="Levasseur A."/>
            <person name="Lombard V."/>
            <person name="Morin E."/>
            <person name="Otillar R."/>
            <person name="Lindquist E.A."/>
            <person name="Sun H."/>
            <person name="LaButti K.M."/>
            <person name="Schmutz J."/>
            <person name="Jabbour D."/>
            <person name="Luo H."/>
            <person name="Baker S.E."/>
            <person name="Pisabarro A.G."/>
            <person name="Walton J.D."/>
            <person name="Blanchette R.A."/>
            <person name="Henrissat B."/>
            <person name="Martin F."/>
            <person name="Cullen D."/>
            <person name="Hibbett D.S."/>
            <person name="Grigoriev I.V."/>
        </authorList>
    </citation>
    <scope>NUCLEOTIDE SEQUENCE [LARGE SCALE GENOMIC DNA]</scope>
    <source>
        <strain evidence="18">CBS 339.88</strain>
    </source>
</reference>
<dbReference type="AlphaFoldDB" id="A0A067TTE2"/>
<dbReference type="InterPro" id="IPR031656">
    <property type="entry name" value="DAO_C"/>
</dbReference>
<evidence type="ECO:0000256" key="13">
    <source>
        <dbReference type="RuleBase" id="RU361217"/>
    </source>
</evidence>
<dbReference type="PANTHER" id="PTHR11985:SF15">
    <property type="entry name" value="GLYCEROL-3-PHOSPHATE DEHYDROGENASE, MITOCHONDRIAL"/>
    <property type="match status" value="1"/>
</dbReference>
<dbReference type="EMBL" id="KL142369">
    <property type="protein sequence ID" value="KDR83194.1"/>
    <property type="molecule type" value="Genomic_DNA"/>
</dbReference>
<evidence type="ECO:0000256" key="12">
    <source>
        <dbReference type="ARBA" id="ARBA00023128"/>
    </source>
</evidence>
<dbReference type="GO" id="GO:0006072">
    <property type="term" value="P:glycerol-3-phosphate metabolic process"/>
    <property type="evidence" value="ECO:0007669"/>
    <property type="project" value="UniProtKB-UniRule"/>
</dbReference>
<evidence type="ECO:0000256" key="6">
    <source>
        <dbReference type="ARBA" id="ARBA00022723"/>
    </source>
</evidence>
<dbReference type="PANTHER" id="PTHR11985">
    <property type="entry name" value="GLYCEROL-3-PHOSPHATE DEHYDROGENASE"/>
    <property type="match status" value="1"/>
</dbReference>
<feature type="domain" description="Alpha-glycerophosphate oxidase C-terminal" evidence="16">
    <location>
        <begin position="472"/>
        <end position="597"/>
    </location>
</feature>
<dbReference type="PRINTS" id="PR01001">
    <property type="entry name" value="FADG3PDH"/>
</dbReference>
<evidence type="ECO:0000256" key="5">
    <source>
        <dbReference type="ARBA" id="ARBA00022630"/>
    </source>
</evidence>
<keyword evidence="14" id="KW-1133">Transmembrane helix</keyword>
<feature type="domain" description="FAD dependent oxidoreductase" evidence="15">
    <location>
        <begin position="85"/>
        <end position="450"/>
    </location>
</feature>
<keyword evidence="5 13" id="KW-0285">Flavoprotein</keyword>
<evidence type="ECO:0000256" key="7">
    <source>
        <dbReference type="ARBA" id="ARBA00022737"/>
    </source>
</evidence>
<evidence type="ECO:0000256" key="10">
    <source>
        <dbReference type="ARBA" id="ARBA00022946"/>
    </source>
</evidence>
<accession>A0A067TTE2</accession>
<dbReference type="PROSITE" id="PS00977">
    <property type="entry name" value="FAD_G3PDH_1"/>
    <property type="match status" value="1"/>
</dbReference>
<keyword evidence="14" id="KW-0812">Transmembrane</keyword>
<dbReference type="Pfam" id="PF01266">
    <property type="entry name" value="DAO"/>
    <property type="match status" value="1"/>
</dbReference>
<evidence type="ECO:0000256" key="14">
    <source>
        <dbReference type="SAM" id="Phobius"/>
    </source>
</evidence>
<protein>
    <recommendedName>
        <fullName evidence="4 13">Glycerol-3-phosphate dehydrogenase</fullName>
        <ecNumber evidence="4 13">1.1.5.3</ecNumber>
    </recommendedName>
</protein>
<evidence type="ECO:0000256" key="9">
    <source>
        <dbReference type="ARBA" id="ARBA00022837"/>
    </source>
</evidence>
<evidence type="ECO:0000256" key="1">
    <source>
        <dbReference type="ARBA" id="ARBA00001974"/>
    </source>
</evidence>
<dbReference type="Gene3D" id="3.30.9.10">
    <property type="entry name" value="D-Amino Acid Oxidase, subunit A, domain 2"/>
    <property type="match status" value="1"/>
</dbReference>
<dbReference type="InterPro" id="IPR036188">
    <property type="entry name" value="FAD/NAD-bd_sf"/>
</dbReference>
<dbReference type="GO" id="GO:0004368">
    <property type="term" value="F:glycerol-3-phosphate dehydrogenase (quinone) activity"/>
    <property type="evidence" value="ECO:0007669"/>
    <property type="project" value="UniProtKB-EC"/>
</dbReference>
<evidence type="ECO:0000313" key="17">
    <source>
        <dbReference type="EMBL" id="KDR83194.1"/>
    </source>
</evidence>
<keyword evidence="6" id="KW-0479">Metal-binding</keyword>
<organism evidence="17 18">
    <name type="scientific">Galerina marginata (strain CBS 339.88)</name>
    <dbReference type="NCBI Taxonomy" id="685588"/>
    <lineage>
        <taxon>Eukaryota</taxon>
        <taxon>Fungi</taxon>
        <taxon>Dikarya</taxon>
        <taxon>Basidiomycota</taxon>
        <taxon>Agaricomycotina</taxon>
        <taxon>Agaricomycetes</taxon>
        <taxon>Agaricomycetidae</taxon>
        <taxon>Agaricales</taxon>
        <taxon>Agaricineae</taxon>
        <taxon>Strophariaceae</taxon>
        <taxon>Galerina</taxon>
    </lineage>
</organism>
<evidence type="ECO:0000313" key="18">
    <source>
        <dbReference type="Proteomes" id="UP000027222"/>
    </source>
</evidence>
<keyword evidence="11 13" id="KW-0560">Oxidoreductase</keyword>
<keyword evidence="18" id="KW-1185">Reference proteome</keyword>
<dbReference type="FunFam" id="3.30.9.10:FF:000001">
    <property type="entry name" value="Glycerol-3-phosphate dehydrogenase"/>
    <property type="match status" value="1"/>
</dbReference>
<evidence type="ECO:0000256" key="4">
    <source>
        <dbReference type="ARBA" id="ARBA00013029"/>
    </source>
</evidence>
<dbReference type="HOGENOM" id="CLU_015740_3_1_1"/>
<dbReference type="Gene3D" id="3.50.50.60">
    <property type="entry name" value="FAD/NAD(P)-binding domain"/>
    <property type="match status" value="1"/>
</dbReference>
<evidence type="ECO:0000256" key="2">
    <source>
        <dbReference type="ARBA" id="ARBA00004173"/>
    </source>
</evidence>
<dbReference type="FunFam" id="1.10.8.870:FF:000001">
    <property type="entry name" value="Glycerol-3-phosphate dehydrogenase"/>
    <property type="match status" value="1"/>
</dbReference>
<dbReference type="OrthoDB" id="264015at2759"/>
<dbReference type="GO" id="GO:0005739">
    <property type="term" value="C:mitochondrion"/>
    <property type="evidence" value="ECO:0007669"/>
    <property type="project" value="UniProtKB-SubCell"/>
</dbReference>
<dbReference type="STRING" id="685588.A0A067TTE2"/>
<keyword evidence="10" id="KW-0809">Transit peptide</keyword>
<dbReference type="EC" id="1.1.5.3" evidence="4 13"/>
<keyword evidence="12" id="KW-0496">Mitochondrion</keyword>
<dbReference type="InterPro" id="IPR006076">
    <property type="entry name" value="FAD-dep_OxRdtase"/>
</dbReference>
<evidence type="ECO:0000256" key="3">
    <source>
        <dbReference type="ARBA" id="ARBA00007330"/>
    </source>
</evidence>
<dbReference type="SUPFAM" id="SSF51905">
    <property type="entry name" value="FAD/NAD(P)-binding domain"/>
    <property type="match status" value="1"/>
</dbReference>
<dbReference type="PROSITE" id="PS00978">
    <property type="entry name" value="FAD_G3PDH_2"/>
    <property type="match status" value="1"/>
</dbReference>